<evidence type="ECO:0000259" key="10">
    <source>
        <dbReference type="Pfam" id="PF00551"/>
    </source>
</evidence>
<dbReference type="InterPro" id="IPR001555">
    <property type="entry name" value="GART_AS"/>
</dbReference>
<protein>
    <recommendedName>
        <fullName evidence="2">phosphoribosylglycinamide formyltransferase 1</fullName>
        <ecNumber evidence="2">2.1.2.2</ecNumber>
    </recommendedName>
    <alternativeName>
        <fullName evidence="7">5'-phosphoribosylglycinamide transformylase</fullName>
    </alternativeName>
    <alternativeName>
        <fullName evidence="6">GAR transformylase</fullName>
    </alternativeName>
</protein>
<dbReference type="GO" id="GO:0006189">
    <property type="term" value="P:'de novo' IMP biosynthetic process"/>
    <property type="evidence" value="ECO:0007669"/>
    <property type="project" value="TreeGrafter"/>
</dbReference>
<dbReference type="EC" id="2.1.2.2" evidence="2"/>
<evidence type="ECO:0000256" key="5">
    <source>
        <dbReference type="ARBA" id="ARBA00038440"/>
    </source>
</evidence>
<dbReference type="SUPFAM" id="SSF53328">
    <property type="entry name" value="Formyltransferase"/>
    <property type="match status" value="1"/>
</dbReference>
<gene>
    <name evidence="11" type="ORF">FW778_07195</name>
</gene>
<feature type="transmembrane region" description="Helical" evidence="9">
    <location>
        <begin position="51"/>
        <end position="70"/>
    </location>
</feature>
<dbReference type="PROSITE" id="PS00373">
    <property type="entry name" value="GART"/>
    <property type="match status" value="1"/>
</dbReference>
<dbReference type="PANTHER" id="PTHR43369">
    <property type="entry name" value="PHOSPHORIBOSYLGLYCINAMIDE FORMYLTRANSFERASE"/>
    <property type="match status" value="1"/>
</dbReference>
<dbReference type="CDD" id="cd08653">
    <property type="entry name" value="FMT_core_like_3"/>
    <property type="match status" value="1"/>
</dbReference>
<sequence>MKDKKIVMLAGSGVSSNIIFHAINKRFPVHSIIMEGSENKRKFLKRRLKKLGIITVSGQILFQAIIIKMLRKFSAKRIEVILKENSLNTDEPPLHTVKRVSSINTNDVKDMLQTIQPDVVIVNGTRIISKKILSSVNCPFINTHAGITPKYRGVHGGYWALVNEDKINCGVTVHLVDEGIDTGSILYQDTIEISEKDNFITYPYLQIAKAIPMLQKAIEDALQNKVITIKGKEISKLWYHPTIWQYIYYRLFKKVK</sequence>
<evidence type="ECO:0000313" key="11">
    <source>
        <dbReference type="EMBL" id="KAA9041794.1"/>
    </source>
</evidence>
<keyword evidence="3 11" id="KW-0808">Transferase</keyword>
<feature type="domain" description="Formyl transferase N-terminal" evidence="10">
    <location>
        <begin position="102"/>
        <end position="198"/>
    </location>
</feature>
<keyword evidence="9" id="KW-0472">Membrane</keyword>
<evidence type="ECO:0000256" key="9">
    <source>
        <dbReference type="SAM" id="Phobius"/>
    </source>
</evidence>
<evidence type="ECO:0000256" key="4">
    <source>
        <dbReference type="ARBA" id="ARBA00022755"/>
    </source>
</evidence>
<organism evidence="11 12">
    <name type="scientific">Ginsengibacter hankyongi</name>
    <dbReference type="NCBI Taxonomy" id="2607284"/>
    <lineage>
        <taxon>Bacteria</taxon>
        <taxon>Pseudomonadati</taxon>
        <taxon>Bacteroidota</taxon>
        <taxon>Chitinophagia</taxon>
        <taxon>Chitinophagales</taxon>
        <taxon>Chitinophagaceae</taxon>
        <taxon>Ginsengibacter</taxon>
    </lineage>
</organism>
<comment type="catalytic activity">
    <reaction evidence="8">
        <text>N(1)-(5-phospho-beta-D-ribosyl)glycinamide + (6R)-10-formyltetrahydrofolate = N(2)-formyl-N(1)-(5-phospho-beta-D-ribosyl)glycinamide + (6S)-5,6,7,8-tetrahydrofolate + H(+)</text>
        <dbReference type="Rhea" id="RHEA:15053"/>
        <dbReference type="ChEBI" id="CHEBI:15378"/>
        <dbReference type="ChEBI" id="CHEBI:57453"/>
        <dbReference type="ChEBI" id="CHEBI:143788"/>
        <dbReference type="ChEBI" id="CHEBI:147286"/>
        <dbReference type="ChEBI" id="CHEBI:195366"/>
        <dbReference type="EC" id="2.1.2.2"/>
    </reaction>
</comment>
<comment type="pathway">
    <text evidence="1">Purine metabolism; IMP biosynthesis via de novo pathway; N(2)-formyl-N(1)-(5-phospho-D-ribosyl)glycinamide from N(1)-(5-phospho-D-ribosyl)glycinamide (10-formyl THF route): step 1/1.</text>
</comment>
<evidence type="ECO:0000256" key="8">
    <source>
        <dbReference type="ARBA" id="ARBA00047664"/>
    </source>
</evidence>
<dbReference type="RefSeq" id="WP_150413923.1">
    <property type="nucleotide sequence ID" value="NZ_VYQF01000001.1"/>
</dbReference>
<dbReference type="Pfam" id="PF00551">
    <property type="entry name" value="Formyl_trans_N"/>
    <property type="match status" value="1"/>
</dbReference>
<keyword evidence="9" id="KW-1133">Transmembrane helix</keyword>
<reference evidence="11 12" key="1">
    <citation type="submission" date="2019-09" db="EMBL/GenBank/DDBJ databases">
        <title>Draft genome sequence of Ginsengibacter sp. BR5-29.</title>
        <authorList>
            <person name="Im W.-T."/>
        </authorList>
    </citation>
    <scope>NUCLEOTIDE SEQUENCE [LARGE SCALE GENOMIC DNA]</scope>
    <source>
        <strain evidence="11 12">BR5-29</strain>
    </source>
</reference>
<dbReference type="EMBL" id="VYQF01000001">
    <property type="protein sequence ID" value="KAA9041794.1"/>
    <property type="molecule type" value="Genomic_DNA"/>
</dbReference>
<keyword evidence="4" id="KW-0658">Purine biosynthesis</keyword>
<comment type="similarity">
    <text evidence="5">Belongs to the GART family.</text>
</comment>
<evidence type="ECO:0000256" key="1">
    <source>
        <dbReference type="ARBA" id="ARBA00005054"/>
    </source>
</evidence>
<comment type="caution">
    <text evidence="11">The sequence shown here is derived from an EMBL/GenBank/DDBJ whole genome shotgun (WGS) entry which is preliminary data.</text>
</comment>
<dbReference type="AlphaFoldDB" id="A0A5J5IPA4"/>
<dbReference type="Gene3D" id="3.40.50.170">
    <property type="entry name" value="Formyl transferase, N-terminal domain"/>
    <property type="match status" value="1"/>
</dbReference>
<evidence type="ECO:0000256" key="6">
    <source>
        <dbReference type="ARBA" id="ARBA00041324"/>
    </source>
</evidence>
<dbReference type="InterPro" id="IPR002376">
    <property type="entry name" value="Formyl_transf_N"/>
</dbReference>
<keyword evidence="12" id="KW-1185">Reference proteome</keyword>
<dbReference type="PANTHER" id="PTHR43369:SF2">
    <property type="entry name" value="PHOSPHORIBOSYLGLYCINAMIDE FORMYLTRANSFERASE"/>
    <property type="match status" value="1"/>
</dbReference>
<accession>A0A5J5IPA4</accession>
<evidence type="ECO:0000256" key="7">
    <source>
        <dbReference type="ARBA" id="ARBA00041682"/>
    </source>
</evidence>
<name>A0A5J5IPA4_9BACT</name>
<evidence type="ECO:0000256" key="2">
    <source>
        <dbReference type="ARBA" id="ARBA00012254"/>
    </source>
</evidence>
<proteinExistence type="inferred from homology"/>
<keyword evidence="9" id="KW-0812">Transmembrane</keyword>
<dbReference type="Proteomes" id="UP000326903">
    <property type="component" value="Unassembled WGS sequence"/>
</dbReference>
<dbReference type="GO" id="GO:0005829">
    <property type="term" value="C:cytosol"/>
    <property type="evidence" value="ECO:0007669"/>
    <property type="project" value="TreeGrafter"/>
</dbReference>
<dbReference type="InterPro" id="IPR036477">
    <property type="entry name" value="Formyl_transf_N_sf"/>
</dbReference>
<evidence type="ECO:0000313" key="12">
    <source>
        <dbReference type="Proteomes" id="UP000326903"/>
    </source>
</evidence>
<dbReference type="GO" id="GO:0004644">
    <property type="term" value="F:phosphoribosylglycinamide formyltransferase activity"/>
    <property type="evidence" value="ECO:0007669"/>
    <property type="project" value="UniProtKB-EC"/>
</dbReference>
<evidence type="ECO:0000256" key="3">
    <source>
        <dbReference type="ARBA" id="ARBA00022679"/>
    </source>
</evidence>